<feature type="region of interest" description="Disordered" evidence="12">
    <location>
        <begin position="221"/>
        <end position="243"/>
    </location>
</feature>
<dbReference type="GO" id="GO:0003677">
    <property type="term" value="F:DNA binding"/>
    <property type="evidence" value="ECO:0007669"/>
    <property type="project" value="UniProtKB-KW"/>
</dbReference>
<dbReference type="Proteomes" id="UP001295444">
    <property type="component" value="Chromosome 01"/>
</dbReference>
<dbReference type="GO" id="GO:0006355">
    <property type="term" value="P:regulation of DNA-templated transcription"/>
    <property type="evidence" value="ECO:0007669"/>
    <property type="project" value="InterPro"/>
</dbReference>
<keyword evidence="3" id="KW-0597">Phosphoprotein</keyword>
<evidence type="ECO:0000256" key="2">
    <source>
        <dbReference type="ARBA" id="ARBA00018992"/>
    </source>
</evidence>
<evidence type="ECO:0000256" key="8">
    <source>
        <dbReference type="ARBA" id="ARBA00025110"/>
    </source>
</evidence>
<evidence type="ECO:0000313" key="13">
    <source>
        <dbReference type="EMBL" id="CAH2222799.1"/>
    </source>
</evidence>
<proteinExistence type="predicted"/>
<keyword evidence="7" id="KW-0539">Nucleus</keyword>
<sequence length="273" mass="31402">MEYNRTHGAVTDISVPNVAQLNHLSQQEKTAEGVDQDIPPSPELFSDTENSTNKDDCSTVESDDSGSLFQTEVTCMPTRRRGKKPAPMLSSISSDDLSDYVPPTKQITLHEIFQKHFGKRKRKIGKAGKYRPQPRKTPKNKKEYRKRMLHKGIRFPFKHRKHLTFRMSFAYEQFVLGGFLHHVEKLKSERSLHNSLKSMNVTEDLDDDSFAFRKYKYLDDEGPISPISEPDENANCDQEEPEEDDARIVDNNCFILSCTGTWKGTVYPDDFCF</sequence>
<evidence type="ECO:0000256" key="9">
    <source>
        <dbReference type="ARBA" id="ARBA00025940"/>
    </source>
</evidence>
<organism evidence="13 14">
    <name type="scientific">Pelobates cultripes</name>
    <name type="common">Western spadefoot toad</name>
    <dbReference type="NCBI Taxonomy" id="61616"/>
    <lineage>
        <taxon>Eukaryota</taxon>
        <taxon>Metazoa</taxon>
        <taxon>Chordata</taxon>
        <taxon>Craniata</taxon>
        <taxon>Vertebrata</taxon>
        <taxon>Euteleostomi</taxon>
        <taxon>Amphibia</taxon>
        <taxon>Batrachia</taxon>
        <taxon>Anura</taxon>
        <taxon>Pelobatoidea</taxon>
        <taxon>Pelobatidae</taxon>
        <taxon>Pelobates</taxon>
    </lineage>
</organism>
<evidence type="ECO:0000313" key="14">
    <source>
        <dbReference type="Proteomes" id="UP001295444"/>
    </source>
</evidence>
<evidence type="ECO:0000256" key="1">
    <source>
        <dbReference type="ARBA" id="ARBA00004123"/>
    </source>
</evidence>
<evidence type="ECO:0000256" key="11">
    <source>
        <dbReference type="ARBA" id="ARBA00032499"/>
    </source>
</evidence>
<dbReference type="PANTHER" id="PTHR14562">
    <property type="entry name" value="TATA BOX-BINDING PROTEIN ASSOCIATED FACTOR RNA POLYMERASE I SUBUNIT D"/>
    <property type="match status" value="1"/>
</dbReference>
<keyword evidence="6" id="KW-0804">Transcription</keyword>
<comment type="subcellular location">
    <subcellularLocation>
        <location evidence="1">Nucleus</location>
    </subcellularLocation>
</comment>
<evidence type="ECO:0000256" key="12">
    <source>
        <dbReference type="SAM" id="MobiDB-lite"/>
    </source>
</evidence>
<dbReference type="PANTHER" id="PTHR14562:SF3">
    <property type="entry name" value="TATA BOX-BINDING PROTEIN-ASSOCIATED FACTOR RNA POLYMERASE I SUBUNIT D"/>
    <property type="match status" value="1"/>
</dbReference>
<dbReference type="GO" id="GO:0005654">
    <property type="term" value="C:nucleoplasm"/>
    <property type="evidence" value="ECO:0007669"/>
    <property type="project" value="TreeGrafter"/>
</dbReference>
<comment type="function">
    <text evidence="8">Component of the transcription factor SL1/TIF-IB complex, which is involved in the assembly of the PIC (preinitiation complex) during RNA polymerase I-dependent transcription. The rate of PIC formation probably is primarily dependent on the rate of association of SL1/TIF-IB with the rDNA promoter. SL1/TIF-IB is involved in stabilization of nucleolar transcription factor 1/UBTF on rDNA. Formation of SL1/TIF-IB excludes the association of TBP with TFIID subunits.</text>
</comment>
<keyword evidence="4" id="KW-0805">Transcription regulation</keyword>
<dbReference type="Pfam" id="PF15333">
    <property type="entry name" value="TAF1D"/>
    <property type="match status" value="1"/>
</dbReference>
<reference evidence="13" key="1">
    <citation type="submission" date="2022-03" db="EMBL/GenBank/DDBJ databases">
        <authorList>
            <person name="Alioto T."/>
            <person name="Alioto T."/>
            <person name="Gomez Garrido J."/>
        </authorList>
    </citation>
    <scope>NUCLEOTIDE SEQUENCE</scope>
</reference>
<evidence type="ECO:0000256" key="3">
    <source>
        <dbReference type="ARBA" id="ARBA00022553"/>
    </source>
</evidence>
<evidence type="ECO:0000256" key="7">
    <source>
        <dbReference type="ARBA" id="ARBA00023242"/>
    </source>
</evidence>
<keyword evidence="5" id="KW-0238">DNA-binding</keyword>
<keyword evidence="14" id="KW-1185">Reference proteome</keyword>
<feature type="compositionally biased region" description="Acidic residues" evidence="12">
    <location>
        <begin position="229"/>
        <end position="243"/>
    </location>
</feature>
<name>A0AAD1R483_PELCU</name>
<gene>
    <name evidence="13" type="ORF">PECUL_23A027734</name>
</gene>
<evidence type="ECO:0000256" key="6">
    <source>
        <dbReference type="ARBA" id="ARBA00023163"/>
    </source>
</evidence>
<comment type="subunit">
    <text evidence="9">Component of the transcription factor SL1/TIF-IB complex, composed of TBP and at least TAF1A, TAF1B, TAF1C and TAF1D. Interacts with UBTF.</text>
</comment>
<evidence type="ECO:0000256" key="4">
    <source>
        <dbReference type="ARBA" id="ARBA00023015"/>
    </source>
</evidence>
<accession>A0AAD1R483</accession>
<dbReference type="InterPro" id="IPR027976">
    <property type="entry name" value="TAF1D"/>
</dbReference>
<evidence type="ECO:0000256" key="10">
    <source>
        <dbReference type="ARBA" id="ARBA00030353"/>
    </source>
</evidence>
<evidence type="ECO:0000256" key="5">
    <source>
        <dbReference type="ARBA" id="ARBA00023125"/>
    </source>
</evidence>
<feature type="region of interest" description="Disordered" evidence="12">
    <location>
        <begin position="23"/>
        <end position="97"/>
    </location>
</feature>
<protein>
    <recommendedName>
        <fullName evidence="2">TATA box-binding protein-associated factor RNA polymerase I subunit D</fullName>
    </recommendedName>
    <alternativeName>
        <fullName evidence="11">TATA box-binding protein-associated factor 1D</fullName>
    </alternativeName>
    <alternativeName>
        <fullName evidence="10">Transcription initiation factor SL1/TIF-IB subunit D</fullName>
    </alternativeName>
</protein>
<feature type="region of interest" description="Disordered" evidence="12">
    <location>
        <begin position="123"/>
        <end position="143"/>
    </location>
</feature>
<dbReference type="EMBL" id="OW240912">
    <property type="protein sequence ID" value="CAH2222799.1"/>
    <property type="molecule type" value="Genomic_DNA"/>
</dbReference>
<dbReference type="AlphaFoldDB" id="A0AAD1R483"/>
<dbReference type="GO" id="GO:0005668">
    <property type="term" value="C:RNA polymerase transcription factor SL1 complex"/>
    <property type="evidence" value="ECO:0007669"/>
    <property type="project" value="InterPro"/>
</dbReference>